<gene>
    <name evidence="2" type="ORF">UFOPK2237_00539</name>
</gene>
<protein>
    <submittedName>
        <fullName evidence="2">Unannotated protein</fullName>
    </submittedName>
</protein>
<dbReference type="EMBL" id="CAEZWI010000049">
    <property type="protein sequence ID" value="CAB4651375.1"/>
    <property type="molecule type" value="Genomic_DNA"/>
</dbReference>
<proteinExistence type="predicted"/>
<accession>A0A6J6KTF9</accession>
<evidence type="ECO:0000256" key="1">
    <source>
        <dbReference type="SAM" id="Phobius"/>
    </source>
</evidence>
<reference evidence="2" key="1">
    <citation type="submission" date="2020-05" db="EMBL/GenBank/DDBJ databases">
        <authorList>
            <person name="Chiriac C."/>
            <person name="Salcher M."/>
            <person name="Ghai R."/>
            <person name="Kavagutti S V."/>
        </authorList>
    </citation>
    <scope>NUCLEOTIDE SEQUENCE</scope>
</reference>
<keyword evidence="1" id="KW-0472">Membrane</keyword>
<dbReference type="AlphaFoldDB" id="A0A6J6KTF9"/>
<sequence length="72" mass="7879">MVDSEPVEFETVPNRLLEISDQMVNGASETAPIDTPRVKVSRTATAPITQANGVIFRAVAVLMFIYLLSFPI</sequence>
<feature type="transmembrane region" description="Helical" evidence="1">
    <location>
        <begin position="54"/>
        <end position="70"/>
    </location>
</feature>
<evidence type="ECO:0000313" key="2">
    <source>
        <dbReference type="EMBL" id="CAB4651375.1"/>
    </source>
</evidence>
<keyword evidence="1" id="KW-1133">Transmembrane helix</keyword>
<name>A0A6J6KTF9_9ZZZZ</name>
<keyword evidence="1" id="KW-0812">Transmembrane</keyword>
<organism evidence="2">
    <name type="scientific">freshwater metagenome</name>
    <dbReference type="NCBI Taxonomy" id="449393"/>
    <lineage>
        <taxon>unclassified sequences</taxon>
        <taxon>metagenomes</taxon>
        <taxon>ecological metagenomes</taxon>
    </lineage>
</organism>